<dbReference type="PANTHER" id="PTHR43666:SF1">
    <property type="entry name" value="CONSERVED PROTEIN"/>
    <property type="match status" value="1"/>
</dbReference>
<dbReference type="GO" id="GO:0008237">
    <property type="term" value="F:metallopeptidase activity"/>
    <property type="evidence" value="ECO:0007669"/>
    <property type="project" value="InterPro"/>
</dbReference>
<evidence type="ECO:0000259" key="2">
    <source>
        <dbReference type="Pfam" id="PF19290"/>
    </source>
</evidence>
<evidence type="ECO:0000313" key="3">
    <source>
        <dbReference type="EMBL" id="GET37571.1"/>
    </source>
</evidence>
<protein>
    <submittedName>
        <fullName evidence="3">Peptidase U62 modulator of DNA gyrase</fullName>
    </submittedName>
</protein>
<dbReference type="EMBL" id="BLAY01000030">
    <property type="protein sequence ID" value="GET37571.1"/>
    <property type="molecule type" value="Genomic_DNA"/>
</dbReference>
<dbReference type="InterPro" id="IPR045570">
    <property type="entry name" value="Metalloprtase-TldD/E_cen_dom"/>
</dbReference>
<dbReference type="AlphaFoldDB" id="A0AAV3XAB0"/>
<accession>A0AAV3XAB0</accession>
<feature type="domain" description="Metalloprotease TldD/E C-terminal" evidence="1">
    <location>
        <begin position="228"/>
        <end position="438"/>
    </location>
</feature>
<dbReference type="Gene3D" id="3.30.2290.10">
    <property type="entry name" value="PmbA/TldD superfamily"/>
    <property type="match status" value="1"/>
</dbReference>
<dbReference type="InterPro" id="IPR036059">
    <property type="entry name" value="TldD/PmbA_sf"/>
</dbReference>
<dbReference type="Proteomes" id="UP001050975">
    <property type="component" value="Unassembled WGS sequence"/>
</dbReference>
<dbReference type="GO" id="GO:0006508">
    <property type="term" value="P:proteolysis"/>
    <property type="evidence" value="ECO:0007669"/>
    <property type="project" value="InterPro"/>
</dbReference>
<dbReference type="InterPro" id="IPR035068">
    <property type="entry name" value="TldD/PmbA_N"/>
</dbReference>
<name>A0AAV3XAB0_9CYAN</name>
<dbReference type="SUPFAM" id="SSF111283">
    <property type="entry name" value="Putative modulator of DNA gyrase, PmbA/TldD"/>
    <property type="match status" value="1"/>
</dbReference>
<feature type="domain" description="Metalloprotease TldD/E central" evidence="2">
    <location>
        <begin position="149"/>
        <end position="218"/>
    </location>
</feature>
<proteinExistence type="predicted"/>
<organism evidence="3 4">
    <name type="scientific">Microseira wollei NIES-4236</name>
    <dbReference type="NCBI Taxonomy" id="2530354"/>
    <lineage>
        <taxon>Bacteria</taxon>
        <taxon>Bacillati</taxon>
        <taxon>Cyanobacteriota</taxon>
        <taxon>Cyanophyceae</taxon>
        <taxon>Oscillatoriophycideae</taxon>
        <taxon>Aerosakkonematales</taxon>
        <taxon>Aerosakkonemataceae</taxon>
        <taxon>Microseira</taxon>
    </lineage>
</organism>
<dbReference type="Pfam" id="PF19289">
    <property type="entry name" value="PmbA_TldD_3rd"/>
    <property type="match status" value="1"/>
</dbReference>
<gene>
    <name evidence="3" type="ORF">MiSe_23250</name>
</gene>
<keyword evidence="4" id="KW-1185">Reference proteome</keyword>
<dbReference type="RefSeq" id="WP_226579278.1">
    <property type="nucleotide sequence ID" value="NZ_BLAY01000030.1"/>
</dbReference>
<evidence type="ECO:0000259" key="1">
    <source>
        <dbReference type="Pfam" id="PF19289"/>
    </source>
</evidence>
<dbReference type="Pfam" id="PF19290">
    <property type="entry name" value="PmbA_TldD_2nd"/>
    <property type="match status" value="1"/>
</dbReference>
<evidence type="ECO:0000313" key="4">
    <source>
        <dbReference type="Proteomes" id="UP001050975"/>
    </source>
</evidence>
<reference evidence="3" key="1">
    <citation type="submission" date="2019-10" db="EMBL/GenBank/DDBJ databases">
        <title>Draft genome sequece of Microseira wollei NIES-4236.</title>
        <authorList>
            <person name="Yamaguchi H."/>
            <person name="Suzuki S."/>
            <person name="Kawachi M."/>
        </authorList>
    </citation>
    <scope>NUCLEOTIDE SEQUENCE</scope>
    <source>
        <strain evidence="3">NIES-4236</strain>
    </source>
</reference>
<dbReference type="PANTHER" id="PTHR43666">
    <property type="entry name" value="TLDD PROTEIN"/>
    <property type="match status" value="1"/>
</dbReference>
<sequence length="444" mass="49062">MTLAKEPTILQEDRAIALVEETIKKSSAAGVFVSLSSGEESLSRYSENQITQNLTCTKFNLTVTSYFGRRSASASTTELDTDAIAQTIQRSQELAKIAPEDPEWVPLLDPQTYDQRTPAFDLPTATCSPLKRGEIIQRVCHSSAKAGVEASGTLSTEAGLFVLGNSQGLRAYNRTTEANFGLTIRVENGSSWSERTAWGIDQLPVQSIAEELIDRAFAARNPRDIKPGIYPVIFNSAAFADLLAWVIWNLDARAADEGRSFMSRTDGGGNRLGEAMFSPLVQVNRDPAHPLLQTSPCFSDGLSNNYLEIIKDGTPNILSYSRYWAQKQGKSPTGYFSPIVMNGSDQSLTDLIAQTERGILVNRVWYTNYVNPKTLEITGMTRDGTFWIEDGKIAYPIKNLRFNQKLPEMMRDIDMLTTVERYSSSVVPGVRVKAFNFSSVSDSV</sequence>
<comment type="caution">
    <text evidence="3">The sequence shown here is derived from an EMBL/GenBank/DDBJ whole genome shotgun (WGS) entry which is preliminary data.</text>
</comment>
<dbReference type="InterPro" id="IPR045569">
    <property type="entry name" value="Metalloprtase-TldD/E_C"/>
</dbReference>